<dbReference type="Pfam" id="PF00005">
    <property type="entry name" value="ABC_tran"/>
    <property type="match status" value="1"/>
</dbReference>
<dbReference type="GO" id="GO:0035435">
    <property type="term" value="P:phosphate ion transmembrane transport"/>
    <property type="evidence" value="ECO:0007669"/>
    <property type="project" value="InterPro"/>
</dbReference>
<protein>
    <submittedName>
        <fullName evidence="6">Amino acid ABC transporter ATP-binding protein, PAAT family</fullName>
    </submittedName>
</protein>
<dbReference type="InterPro" id="IPR027417">
    <property type="entry name" value="P-loop_NTPase"/>
</dbReference>
<dbReference type="CDD" id="cd03260">
    <property type="entry name" value="ABC_PstB_phosphate_transporter"/>
    <property type="match status" value="1"/>
</dbReference>
<feature type="domain" description="ABC transporter" evidence="5">
    <location>
        <begin position="7"/>
        <end position="234"/>
    </location>
</feature>
<dbReference type="PROSITE" id="PS50893">
    <property type="entry name" value="ABC_TRANSPORTER_2"/>
    <property type="match status" value="1"/>
</dbReference>
<evidence type="ECO:0000256" key="2">
    <source>
        <dbReference type="ARBA" id="ARBA00022592"/>
    </source>
</evidence>
<gene>
    <name evidence="6" type="ORF">MTBPR1_80039</name>
</gene>
<evidence type="ECO:0000256" key="1">
    <source>
        <dbReference type="ARBA" id="ARBA00022448"/>
    </source>
</evidence>
<dbReference type="InterPro" id="IPR017871">
    <property type="entry name" value="ABC_transporter-like_CS"/>
</dbReference>
<dbReference type="GO" id="GO:0005524">
    <property type="term" value="F:ATP binding"/>
    <property type="evidence" value="ECO:0007669"/>
    <property type="project" value="UniProtKB-KW"/>
</dbReference>
<keyword evidence="2" id="KW-0592">Phosphate transport</keyword>
<dbReference type="OrthoDB" id="9802264at2"/>
<name>A0A1C3RL42_9PROT</name>
<evidence type="ECO:0000313" key="6">
    <source>
        <dbReference type="EMBL" id="SCA57985.1"/>
    </source>
</evidence>
<organism evidence="6 7">
    <name type="scientific">Candidatus Terasakiella magnetica</name>
    <dbReference type="NCBI Taxonomy" id="1867952"/>
    <lineage>
        <taxon>Bacteria</taxon>
        <taxon>Pseudomonadati</taxon>
        <taxon>Pseudomonadota</taxon>
        <taxon>Alphaproteobacteria</taxon>
        <taxon>Rhodospirillales</taxon>
        <taxon>Terasakiellaceae</taxon>
        <taxon>Terasakiella</taxon>
    </lineage>
</organism>
<dbReference type="InterPro" id="IPR003593">
    <property type="entry name" value="AAA+_ATPase"/>
</dbReference>
<proteinExistence type="predicted"/>
<dbReference type="InterPro" id="IPR003439">
    <property type="entry name" value="ABC_transporter-like_ATP-bd"/>
</dbReference>
<dbReference type="InterPro" id="IPR005670">
    <property type="entry name" value="PstB-like"/>
</dbReference>
<evidence type="ECO:0000259" key="5">
    <source>
        <dbReference type="PROSITE" id="PS50893"/>
    </source>
</evidence>
<reference evidence="6 7" key="1">
    <citation type="submission" date="2016-07" db="EMBL/GenBank/DDBJ databases">
        <authorList>
            <person name="Lefevre C.T."/>
        </authorList>
    </citation>
    <scope>NUCLEOTIDE SEQUENCE [LARGE SCALE GENOMIC DNA]</scope>
    <source>
        <strain evidence="6">PR1</strain>
    </source>
</reference>
<dbReference type="SUPFAM" id="SSF52540">
    <property type="entry name" value="P-loop containing nucleoside triphosphate hydrolases"/>
    <property type="match status" value="1"/>
</dbReference>
<evidence type="ECO:0000256" key="4">
    <source>
        <dbReference type="ARBA" id="ARBA00022840"/>
    </source>
</evidence>
<dbReference type="GO" id="GO:0016887">
    <property type="term" value="F:ATP hydrolysis activity"/>
    <property type="evidence" value="ECO:0007669"/>
    <property type="project" value="InterPro"/>
</dbReference>
<evidence type="ECO:0000313" key="7">
    <source>
        <dbReference type="Proteomes" id="UP000231658"/>
    </source>
</evidence>
<keyword evidence="7" id="KW-1185">Reference proteome</keyword>
<dbReference type="PANTHER" id="PTHR42781">
    <property type="entry name" value="SPERMIDINE/PUTRESCINE IMPORT ATP-BINDING PROTEIN POTA"/>
    <property type="match status" value="1"/>
</dbReference>
<dbReference type="PROSITE" id="PS00211">
    <property type="entry name" value="ABC_TRANSPORTER_1"/>
    <property type="match status" value="1"/>
</dbReference>
<dbReference type="Proteomes" id="UP000231658">
    <property type="component" value="Unassembled WGS sequence"/>
</dbReference>
<keyword evidence="3" id="KW-0547">Nucleotide-binding</keyword>
<dbReference type="PANTHER" id="PTHR42781:SF9">
    <property type="entry name" value="AMINO ACID ABC TRANSPORTER, ATP-BINDING PROTEIN-RELATED"/>
    <property type="match status" value="1"/>
</dbReference>
<dbReference type="AlphaFoldDB" id="A0A1C3RL42"/>
<dbReference type="STRING" id="1867952.MTBPR1_80039"/>
<keyword evidence="4 6" id="KW-0067">ATP-binding</keyword>
<dbReference type="RefSeq" id="WP_069189995.1">
    <property type="nucleotide sequence ID" value="NZ_FLYE01000047.1"/>
</dbReference>
<dbReference type="SMART" id="SM00382">
    <property type="entry name" value="AAA"/>
    <property type="match status" value="1"/>
</dbReference>
<sequence length="256" mass="28567">MSTILPLKVKDVNFIAGDKRLIKDMNFQVKAGARVMVLGANGAGKSLLLRICHGLLPASSGEVFWNGQAGFPKKVRKHQAMVFQRPVLLRRTALANIEYALKRQGIHRSERRDMAYAAMKKVGLGRLAEQPARVLSGGEQQRLAMARAWAIQPEVLFLDEPCASLDPSATHSIEETIEAFVEKKTTIIMTTHDLGQAKRLGSDVMFMHRGRVLEKANVKDFFTSPQNDLAQAFVKGELLWWKRKEPYPGGGMKMGR</sequence>
<dbReference type="GO" id="GO:0005315">
    <property type="term" value="F:phosphate transmembrane transporter activity"/>
    <property type="evidence" value="ECO:0007669"/>
    <property type="project" value="InterPro"/>
</dbReference>
<keyword evidence="1" id="KW-0813">Transport</keyword>
<dbReference type="Gene3D" id="3.40.50.300">
    <property type="entry name" value="P-loop containing nucleotide triphosphate hydrolases"/>
    <property type="match status" value="1"/>
</dbReference>
<dbReference type="GO" id="GO:0016020">
    <property type="term" value="C:membrane"/>
    <property type="evidence" value="ECO:0007669"/>
    <property type="project" value="InterPro"/>
</dbReference>
<dbReference type="InterPro" id="IPR050093">
    <property type="entry name" value="ABC_SmlMolc_Importer"/>
</dbReference>
<dbReference type="EMBL" id="FLYE01000047">
    <property type="protein sequence ID" value="SCA57985.1"/>
    <property type="molecule type" value="Genomic_DNA"/>
</dbReference>
<evidence type="ECO:0000256" key="3">
    <source>
        <dbReference type="ARBA" id="ARBA00022741"/>
    </source>
</evidence>
<accession>A0A1C3RL42</accession>